<accession>A0ABU7L280</accession>
<evidence type="ECO:0008006" key="4">
    <source>
        <dbReference type="Google" id="ProtNLM"/>
    </source>
</evidence>
<organism evidence="2 3">
    <name type="scientific">Nocardiopsis tropica</name>
    <dbReference type="NCBI Taxonomy" id="109330"/>
    <lineage>
        <taxon>Bacteria</taxon>
        <taxon>Bacillati</taxon>
        <taxon>Actinomycetota</taxon>
        <taxon>Actinomycetes</taxon>
        <taxon>Streptosporangiales</taxon>
        <taxon>Nocardiopsidaceae</taxon>
        <taxon>Nocardiopsis</taxon>
    </lineage>
</organism>
<feature type="region of interest" description="Disordered" evidence="1">
    <location>
        <begin position="92"/>
        <end position="119"/>
    </location>
</feature>
<evidence type="ECO:0000313" key="2">
    <source>
        <dbReference type="EMBL" id="MEE2055661.1"/>
    </source>
</evidence>
<comment type="caution">
    <text evidence="2">The sequence shown here is derived from an EMBL/GenBank/DDBJ whole genome shotgun (WGS) entry which is preliminary data.</text>
</comment>
<dbReference type="Proteomes" id="UP001348641">
    <property type="component" value="Unassembled WGS sequence"/>
</dbReference>
<feature type="compositionally biased region" description="Basic and acidic residues" evidence="1">
    <location>
        <begin position="92"/>
        <end position="103"/>
    </location>
</feature>
<dbReference type="RefSeq" id="WP_330162398.1">
    <property type="nucleotide sequence ID" value="NZ_BAAAJA010000009.1"/>
</dbReference>
<dbReference type="EMBL" id="JAUUCC010000206">
    <property type="protein sequence ID" value="MEE2055661.1"/>
    <property type="molecule type" value="Genomic_DNA"/>
</dbReference>
<name>A0ABU7L280_9ACTN</name>
<reference evidence="2 3" key="1">
    <citation type="submission" date="2023-07" db="EMBL/GenBank/DDBJ databases">
        <authorList>
            <person name="Girao M."/>
            <person name="Carvalho M.F."/>
        </authorList>
    </citation>
    <scope>NUCLEOTIDE SEQUENCE [LARGE SCALE GENOMIC DNA]</scope>
    <source>
        <strain evidence="2 3">66/93</strain>
    </source>
</reference>
<evidence type="ECO:0000256" key="1">
    <source>
        <dbReference type="SAM" id="MobiDB-lite"/>
    </source>
</evidence>
<evidence type="ECO:0000313" key="3">
    <source>
        <dbReference type="Proteomes" id="UP001348641"/>
    </source>
</evidence>
<proteinExistence type="predicted"/>
<sequence>MTDRGDGFFADLDGMARNSWSVNDAAEYAHETQQWLNSELASLEDPTIWGKGDKFADDMDKSLGLLRTSIEEYMGFVVIAAQDTSAILGGTKEKFGRTEEDNVNRVPDVDTPGGPGGRR</sequence>
<protein>
    <recommendedName>
        <fullName evidence="4">WXG100 family type VII secretion target</fullName>
    </recommendedName>
</protein>
<gene>
    <name evidence="2" type="ORF">Q8A49_34695</name>
</gene>